<protein>
    <submittedName>
        <fullName evidence="1">Uncharacterized protein</fullName>
    </submittedName>
</protein>
<proteinExistence type="predicted"/>
<name>A0A0E9UT24_ANGAN</name>
<dbReference type="EMBL" id="GBXM01039558">
    <property type="protein sequence ID" value="JAH69019.1"/>
    <property type="molecule type" value="Transcribed_RNA"/>
</dbReference>
<sequence>MLMLTKRYTKDRGVILNTTSMLNDCTIKWGPHYFRFVTCELMYLFRHSSHTAFLQQCNGLIFLSSRQMRHVKTTDTLYSPL</sequence>
<reference evidence="1" key="1">
    <citation type="submission" date="2014-11" db="EMBL/GenBank/DDBJ databases">
        <authorList>
            <person name="Amaro Gonzalez C."/>
        </authorList>
    </citation>
    <scope>NUCLEOTIDE SEQUENCE</scope>
</reference>
<accession>A0A0E9UT24</accession>
<reference evidence="1" key="2">
    <citation type="journal article" date="2015" name="Fish Shellfish Immunol.">
        <title>Early steps in the European eel (Anguilla anguilla)-Vibrio vulnificus interaction in the gills: Role of the RtxA13 toxin.</title>
        <authorList>
            <person name="Callol A."/>
            <person name="Pajuelo D."/>
            <person name="Ebbesson L."/>
            <person name="Teles M."/>
            <person name="MacKenzie S."/>
            <person name="Amaro C."/>
        </authorList>
    </citation>
    <scope>NUCLEOTIDE SEQUENCE</scope>
</reference>
<dbReference type="AlphaFoldDB" id="A0A0E9UT24"/>
<evidence type="ECO:0000313" key="1">
    <source>
        <dbReference type="EMBL" id="JAH69019.1"/>
    </source>
</evidence>
<organism evidence="1">
    <name type="scientific">Anguilla anguilla</name>
    <name type="common">European freshwater eel</name>
    <name type="synonym">Muraena anguilla</name>
    <dbReference type="NCBI Taxonomy" id="7936"/>
    <lineage>
        <taxon>Eukaryota</taxon>
        <taxon>Metazoa</taxon>
        <taxon>Chordata</taxon>
        <taxon>Craniata</taxon>
        <taxon>Vertebrata</taxon>
        <taxon>Euteleostomi</taxon>
        <taxon>Actinopterygii</taxon>
        <taxon>Neopterygii</taxon>
        <taxon>Teleostei</taxon>
        <taxon>Anguilliformes</taxon>
        <taxon>Anguillidae</taxon>
        <taxon>Anguilla</taxon>
    </lineage>
</organism>